<dbReference type="Gene3D" id="3.30.1240.10">
    <property type="match status" value="1"/>
</dbReference>
<organism evidence="1 2">
    <name type="scientific">Peptostreptococcus equinus</name>
    <dbReference type="NCBI Taxonomy" id="3003601"/>
    <lineage>
        <taxon>Bacteria</taxon>
        <taxon>Bacillati</taxon>
        <taxon>Bacillota</taxon>
        <taxon>Clostridia</taxon>
        <taxon>Peptostreptococcales</taxon>
        <taxon>Peptostreptococcaceae</taxon>
        <taxon>Peptostreptococcus</taxon>
    </lineage>
</organism>
<gene>
    <name evidence="1" type="ORF">O0R46_03825</name>
</gene>
<dbReference type="Proteomes" id="UP001164187">
    <property type="component" value="Chromosome"/>
</dbReference>
<dbReference type="PANTHER" id="PTHR10000:SF25">
    <property type="entry name" value="PHOSPHATASE YKRA-RELATED"/>
    <property type="match status" value="1"/>
</dbReference>
<evidence type="ECO:0000313" key="1">
    <source>
        <dbReference type="EMBL" id="WAW15583.1"/>
    </source>
</evidence>
<dbReference type="GO" id="GO:0016787">
    <property type="term" value="F:hydrolase activity"/>
    <property type="evidence" value="ECO:0007669"/>
    <property type="project" value="UniProtKB-KW"/>
</dbReference>
<name>A0ABY7JQE9_9FIRM</name>
<keyword evidence="1" id="KW-0378">Hydrolase</keyword>
<reference evidence="1" key="1">
    <citation type="submission" date="2022-12" db="EMBL/GenBank/DDBJ databases">
        <title>Peptostreptococcus.</title>
        <authorList>
            <person name="Lee S.H."/>
        </authorList>
    </citation>
    <scope>NUCLEOTIDE SEQUENCE</scope>
    <source>
        <strain evidence="1">CBA3647</strain>
    </source>
</reference>
<dbReference type="PANTHER" id="PTHR10000">
    <property type="entry name" value="PHOSPHOSERINE PHOSPHATASE"/>
    <property type="match status" value="1"/>
</dbReference>
<keyword evidence="2" id="KW-1185">Reference proteome</keyword>
<proteinExistence type="predicted"/>
<dbReference type="RefSeq" id="WP_269312257.1">
    <property type="nucleotide sequence ID" value="NZ_CP114052.1"/>
</dbReference>
<dbReference type="InterPro" id="IPR023214">
    <property type="entry name" value="HAD_sf"/>
</dbReference>
<sequence length="260" mass="29764">MGKKKYFFFDIDGTIAVGVPRIIPESTAKTLKKLKENGHFVSLATGRMHIMTTEFCEELGIENLVTDGGNGIVLDGKVEILPLEQDMVKKLINEFEEKDIPWAISLANERLWHTKDERFPNAMNKIIKLKGYMETKIVDNLNINDSDKIYKAFAYLPESEEYKINALKNSPYTRYGADYIIIEPDDKSKGIRKIMEKLNIKDEDVVVFGDNTNDIKMFRPEWTSIAMGNAHPKLKEIADFVTKDADDDGIEYACKHFGWI</sequence>
<dbReference type="EMBL" id="CP114052">
    <property type="protein sequence ID" value="WAW15583.1"/>
    <property type="molecule type" value="Genomic_DNA"/>
</dbReference>
<dbReference type="NCBIfam" id="TIGR01484">
    <property type="entry name" value="HAD-SF-IIB"/>
    <property type="match status" value="1"/>
</dbReference>
<dbReference type="InterPro" id="IPR036412">
    <property type="entry name" value="HAD-like_sf"/>
</dbReference>
<dbReference type="Gene3D" id="3.40.50.1000">
    <property type="entry name" value="HAD superfamily/HAD-like"/>
    <property type="match status" value="1"/>
</dbReference>
<accession>A0ABY7JQE9</accession>
<dbReference type="InterPro" id="IPR006379">
    <property type="entry name" value="HAD-SF_hydro_IIB"/>
</dbReference>
<protein>
    <submittedName>
        <fullName evidence="1">HAD-IIB family hydrolase</fullName>
    </submittedName>
</protein>
<evidence type="ECO:0000313" key="2">
    <source>
        <dbReference type="Proteomes" id="UP001164187"/>
    </source>
</evidence>
<dbReference type="SUPFAM" id="SSF56784">
    <property type="entry name" value="HAD-like"/>
    <property type="match status" value="1"/>
</dbReference>
<dbReference type="Pfam" id="PF08282">
    <property type="entry name" value="Hydrolase_3"/>
    <property type="match status" value="1"/>
</dbReference>